<evidence type="ECO:0000259" key="5">
    <source>
        <dbReference type="Pfam" id="PF03807"/>
    </source>
</evidence>
<keyword evidence="3" id="KW-0560">Oxidoreductase</keyword>
<dbReference type="InterPro" id="IPR028939">
    <property type="entry name" value="P5C_Rdtase_cat_N"/>
</dbReference>
<dbReference type="EMBL" id="QWIP01000148">
    <property type="protein sequence ID" value="RMY71323.1"/>
    <property type="molecule type" value="Genomic_DNA"/>
</dbReference>
<dbReference type="GO" id="GO:0004735">
    <property type="term" value="F:pyrroline-5-carboxylate reductase activity"/>
    <property type="evidence" value="ECO:0007669"/>
    <property type="project" value="InterPro"/>
</dbReference>
<dbReference type="Pfam" id="PF14748">
    <property type="entry name" value="P5CR_dimer"/>
    <property type="match status" value="1"/>
</dbReference>
<comment type="caution">
    <text evidence="7">The sequence shown here is derived from an EMBL/GenBank/DDBJ whole genome shotgun (WGS) entry which is preliminary data.</text>
</comment>
<evidence type="ECO:0008006" key="9">
    <source>
        <dbReference type="Google" id="ProtNLM"/>
    </source>
</evidence>
<dbReference type="VEuPathDB" id="FungiDB:BTJ68_10752"/>
<gene>
    <name evidence="7" type="ORF">D0863_05238</name>
</gene>
<feature type="compositionally biased region" description="Acidic residues" evidence="4">
    <location>
        <begin position="388"/>
        <end position="399"/>
    </location>
</feature>
<evidence type="ECO:0000256" key="3">
    <source>
        <dbReference type="ARBA" id="ARBA00023002"/>
    </source>
</evidence>
<evidence type="ECO:0000313" key="7">
    <source>
        <dbReference type="EMBL" id="RMY71323.1"/>
    </source>
</evidence>
<accession>A0A3M7E4E4</accession>
<evidence type="ECO:0000313" key="8">
    <source>
        <dbReference type="Proteomes" id="UP000269276"/>
    </source>
</evidence>
<dbReference type="Pfam" id="PF03807">
    <property type="entry name" value="F420_oxidored"/>
    <property type="match status" value="1"/>
</dbReference>
<dbReference type="HAMAP" id="MF_01925">
    <property type="entry name" value="P5C_reductase"/>
    <property type="match status" value="1"/>
</dbReference>
<dbReference type="SUPFAM" id="SSF48179">
    <property type="entry name" value="6-phosphogluconate dehydrogenase C-terminal domain-like"/>
    <property type="match status" value="1"/>
</dbReference>
<dbReference type="SUPFAM" id="SSF51735">
    <property type="entry name" value="NAD(P)-binding Rossmann-fold domains"/>
    <property type="match status" value="1"/>
</dbReference>
<reference evidence="7 8" key="1">
    <citation type="journal article" date="2018" name="BMC Genomics">
        <title>Genomic evidence for intraspecific hybridization in a clonal and extremely halotolerant yeast.</title>
        <authorList>
            <person name="Gostincar C."/>
            <person name="Stajich J.E."/>
            <person name="Zupancic J."/>
            <person name="Zalar P."/>
            <person name="Gunde-Cimerman N."/>
        </authorList>
    </citation>
    <scope>NUCLEOTIDE SEQUENCE [LARGE SCALE GENOMIC DNA]</scope>
    <source>
        <strain evidence="7 8">EXF-2682</strain>
    </source>
</reference>
<evidence type="ECO:0000256" key="2">
    <source>
        <dbReference type="ARBA" id="ARBA00022857"/>
    </source>
</evidence>
<feature type="domain" description="Pyrroline-5-carboxylate reductase catalytic N-terminal" evidence="5">
    <location>
        <begin position="3"/>
        <end position="104"/>
    </location>
</feature>
<feature type="domain" description="Pyrroline-5-carboxylate reductase dimerisation" evidence="6">
    <location>
        <begin position="194"/>
        <end position="280"/>
    </location>
</feature>
<evidence type="ECO:0000256" key="1">
    <source>
        <dbReference type="ARBA" id="ARBA00005525"/>
    </source>
</evidence>
<comment type="similarity">
    <text evidence="1">Belongs to the pyrroline-5-carboxylate reductase family.</text>
</comment>
<dbReference type="OrthoDB" id="5464at2759"/>
<dbReference type="InterPro" id="IPR000304">
    <property type="entry name" value="Pyrroline-COOH_reductase"/>
</dbReference>
<dbReference type="AlphaFoldDB" id="A0A3M7E4E4"/>
<dbReference type="GO" id="GO:0055129">
    <property type="term" value="P:L-proline biosynthetic process"/>
    <property type="evidence" value="ECO:0007669"/>
    <property type="project" value="TreeGrafter"/>
</dbReference>
<dbReference type="Gene3D" id="1.10.3730.10">
    <property type="entry name" value="ProC C-terminal domain-like"/>
    <property type="match status" value="1"/>
</dbReference>
<feature type="region of interest" description="Disordered" evidence="4">
    <location>
        <begin position="385"/>
        <end position="414"/>
    </location>
</feature>
<dbReference type="InterPro" id="IPR008927">
    <property type="entry name" value="6-PGluconate_DH-like_C_sf"/>
</dbReference>
<organism evidence="7 8">
    <name type="scientific">Hortaea werneckii</name>
    <name type="common">Black yeast</name>
    <name type="synonym">Cladosporium werneckii</name>
    <dbReference type="NCBI Taxonomy" id="91943"/>
    <lineage>
        <taxon>Eukaryota</taxon>
        <taxon>Fungi</taxon>
        <taxon>Dikarya</taxon>
        <taxon>Ascomycota</taxon>
        <taxon>Pezizomycotina</taxon>
        <taxon>Dothideomycetes</taxon>
        <taxon>Dothideomycetidae</taxon>
        <taxon>Mycosphaerellales</taxon>
        <taxon>Teratosphaeriaceae</taxon>
        <taxon>Hortaea</taxon>
    </lineage>
</organism>
<evidence type="ECO:0000256" key="4">
    <source>
        <dbReference type="SAM" id="MobiDB-lite"/>
    </source>
</evidence>
<proteinExistence type="inferred from homology"/>
<dbReference type="Proteomes" id="UP000269276">
    <property type="component" value="Unassembled WGS sequence"/>
</dbReference>
<dbReference type="Gene3D" id="3.40.50.720">
    <property type="entry name" value="NAD(P)-binding Rossmann-like Domain"/>
    <property type="match status" value="1"/>
</dbReference>
<sequence>MHIAVLGCGFMGTALIEGLLRDTNSPRDDEMTFTACVRSQASADRLRQKFAQRPGVVQVVQGELAKAAARADVVMLGCQPQELTDLLHNHDHAGEGGDGLVDAMKHKLVISLLAGVSCQQLLDALLDASAPATAGSTDQPRQFDIARVNPTMAASIGSSLTLLAEPRTPFARQDRQQLVRDIFLRCGSVQSVAEPLMDAAIAEGSTCHALAFTAVDAATDASVSMGLPRSAAMVIAAQCLQGASSLLLDGMTPESMKSSMSVPSGITINAALQLERGQPHGVYSTFSSFLVVLLKLPRNLAARVGSETDGLHYEKLQHPGTQPDLTTAQNSLGSVRYLARWRARERSGSSSTACESVPRMPLVVDRQNDSNDVSDSPLAIYAAPDSEMPSDAEEAEADEASSAPDQNLTNPLVSGHSQFTADSFGRPYYLGTSSNWAFARRVLSMVNEVVSGTPLPAPSLHPPYSTYDLGWDGRRTSASLDETALPTADFAMFLINAVKFHCGQLYHLFDEEHFMQHFRAHHAGTKIDSADAELCASFSLQDRCSSCFGRSDWLLFVPSEYAPRAVVDHSYVYVRSQLNTQSIFWALFIPRAYLSAFSSAIVLMITATVDPSLIRKETDWLPVAYGVLEEMEGRGNLVASLRKSELEHLDKNLKSLPSAPIGSAVANEPETQTNLLNGPFENPNMADTLIGGDGPSDIDTLCDWNSEEALNGEQLMAVADSLDFSDLDWLSAGLADVAGNTFL</sequence>
<keyword evidence="2" id="KW-0521">NADP</keyword>
<dbReference type="InterPro" id="IPR036291">
    <property type="entry name" value="NAD(P)-bd_dom_sf"/>
</dbReference>
<dbReference type="PANTHER" id="PTHR11645">
    <property type="entry name" value="PYRROLINE-5-CARBOXYLATE REDUCTASE"/>
    <property type="match status" value="1"/>
</dbReference>
<evidence type="ECO:0000259" key="6">
    <source>
        <dbReference type="Pfam" id="PF14748"/>
    </source>
</evidence>
<protein>
    <recommendedName>
        <fullName evidence="9">Pyrroline-5-carboxylate reductase catalytic N-terminal domain-containing protein</fullName>
    </recommendedName>
</protein>
<dbReference type="InterPro" id="IPR029036">
    <property type="entry name" value="P5CR_dimer"/>
</dbReference>
<dbReference type="PANTHER" id="PTHR11645:SF0">
    <property type="entry name" value="PYRROLINE-5-CARBOXYLATE REDUCTASE 3"/>
    <property type="match status" value="1"/>
</dbReference>
<name>A0A3M7E4E4_HORWE</name>